<sequence>MIKKTMCAIAAVAVLAACEVVPVQTEAQGNTVQAKPSAPTLTQSQAARSFARVVQTVEPVAERECRVRTSGVNCDFNIIIDDRPNQPSNAFQTLDKKGRPVVVFTLPLIRDARNADELAFVLGHETAHHIAGHIERQQQNAVAGAVIFAGLATLTGGDANAVRSAQKLGAQVGARTYSKDFELEADALGTIITAKAGYNPIRGAEFFTRIPDPGDKFLGTHPPNAARIKVVRQTAAGL</sequence>
<comment type="cofactor">
    <cofactor evidence="6">
        <name>Zn(2+)</name>
        <dbReference type="ChEBI" id="CHEBI:29105"/>
    </cofactor>
    <text evidence="6">Binds 1 zinc ion per subunit.</text>
</comment>
<reference evidence="8 9" key="1">
    <citation type="journal article" date="2014" name="Genome Announc.">
        <title>Draft Genome Sequences of Two Isolates of the Roseobacter Group, Sulfitobacter sp. Strains 3SOLIMAR09 and 1FIGIMAR09, from Harbors of Mallorca Island (Mediterranean Sea).</title>
        <authorList>
            <person name="Mas-Llado M."/>
            <person name="Pina-Villalonga J.M."/>
            <person name="Brunet-Galmes I."/>
            <person name="Nogales B."/>
            <person name="Bosch R."/>
        </authorList>
    </citation>
    <scope>NUCLEOTIDE SEQUENCE [LARGE SCALE GENOMIC DNA]</scope>
    <source>
        <strain evidence="8 9">1FIGIMAR09</strain>
    </source>
</reference>
<evidence type="ECO:0000259" key="7">
    <source>
        <dbReference type="Pfam" id="PF01435"/>
    </source>
</evidence>
<dbReference type="RefSeq" id="WP_037908710.1">
    <property type="nucleotide sequence ID" value="NZ_JEMU01000009.1"/>
</dbReference>
<protein>
    <submittedName>
        <fullName evidence="8">Peptidase M48</fullName>
    </submittedName>
</protein>
<dbReference type="eggNOG" id="COG0501">
    <property type="taxonomic scope" value="Bacteria"/>
</dbReference>
<gene>
    <name evidence="8" type="ORF">PM02_12100</name>
</gene>
<evidence type="ECO:0000313" key="8">
    <source>
        <dbReference type="EMBL" id="KAJ02829.1"/>
    </source>
</evidence>
<dbReference type="Pfam" id="PF01435">
    <property type="entry name" value="Peptidase_M48"/>
    <property type="match status" value="1"/>
</dbReference>
<proteinExistence type="inferred from homology"/>
<evidence type="ECO:0000256" key="5">
    <source>
        <dbReference type="ARBA" id="ARBA00023049"/>
    </source>
</evidence>
<dbReference type="AlphaFoldDB" id="A0A061STS4"/>
<accession>A0A061STS4</accession>
<feature type="domain" description="Peptidase M48" evidence="7">
    <location>
        <begin position="51"/>
        <end position="234"/>
    </location>
</feature>
<evidence type="ECO:0000256" key="1">
    <source>
        <dbReference type="ARBA" id="ARBA00022670"/>
    </source>
</evidence>
<keyword evidence="2" id="KW-0479">Metal-binding</keyword>
<evidence type="ECO:0000313" key="9">
    <source>
        <dbReference type="Proteomes" id="UP000027337"/>
    </source>
</evidence>
<dbReference type="CDD" id="cd07324">
    <property type="entry name" value="M48C_Oma1-like"/>
    <property type="match status" value="1"/>
</dbReference>
<name>A0A061STS4_9RHOB</name>
<keyword evidence="4 6" id="KW-0862">Zinc</keyword>
<evidence type="ECO:0000256" key="6">
    <source>
        <dbReference type="RuleBase" id="RU003983"/>
    </source>
</evidence>
<keyword evidence="9" id="KW-1185">Reference proteome</keyword>
<dbReference type="PROSITE" id="PS51257">
    <property type="entry name" value="PROKAR_LIPOPROTEIN"/>
    <property type="match status" value="1"/>
</dbReference>
<dbReference type="GO" id="GO:0016020">
    <property type="term" value="C:membrane"/>
    <property type="evidence" value="ECO:0007669"/>
    <property type="project" value="TreeGrafter"/>
</dbReference>
<evidence type="ECO:0000256" key="4">
    <source>
        <dbReference type="ARBA" id="ARBA00022833"/>
    </source>
</evidence>
<dbReference type="STRING" id="83219.PM02_12100"/>
<dbReference type="PANTHER" id="PTHR22726:SF1">
    <property type="entry name" value="METALLOENDOPEPTIDASE OMA1, MITOCHONDRIAL"/>
    <property type="match status" value="1"/>
</dbReference>
<keyword evidence="3 6" id="KW-0378">Hydrolase</keyword>
<dbReference type="Proteomes" id="UP000027337">
    <property type="component" value="Unassembled WGS sequence"/>
</dbReference>
<dbReference type="InterPro" id="IPR001915">
    <property type="entry name" value="Peptidase_M48"/>
</dbReference>
<evidence type="ECO:0000256" key="3">
    <source>
        <dbReference type="ARBA" id="ARBA00022801"/>
    </source>
</evidence>
<dbReference type="GO" id="GO:0051603">
    <property type="term" value="P:proteolysis involved in protein catabolic process"/>
    <property type="evidence" value="ECO:0007669"/>
    <property type="project" value="TreeGrafter"/>
</dbReference>
<dbReference type="GO" id="GO:0004222">
    <property type="term" value="F:metalloendopeptidase activity"/>
    <property type="evidence" value="ECO:0007669"/>
    <property type="project" value="InterPro"/>
</dbReference>
<dbReference type="Gene3D" id="3.30.2010.10">
    <property type="entry name" value="Metalloproteases ('zincins'), catalytic domain"/>
    <property type="match status" value="1"/>
</dbReference>
<keyword evidence="1 6" id="KW-0645">Protease</keyword>
<comment type="caution">
    <text evidence="8">The sequence shown here is derived from an EMBL/GenBank/DDBJ whole genome shotgun (WGS) entry which is preliminary data.</text>
</comment>
<dbReference type="EMBL" id="JEMU01000009">
    <property type="protein sequence ID" value="KAJ02829.1"/>
    <property type="molecule type" value="Genomic_DNA"/>
</dbReference>
<dbReference type="GO" id="GO:0046872">
    <property type="term" value="F:metal ion binding"/>
    <property type="evidence" value="ECO:0007669"/>
    <property type="project" value="UniProtKB-KW"/>
</dbReference>
<dbReference type="PANTHER" id="PTHR22726">
    <property type="entry name" value="METALLOENDOPEPTIDASE OMA1"/>
    <property type="match status" value="1"/>
</dbReference>
<keyword evidence="5 6" id="KW-0482">Metalloprotease</keyword>
<comment type="similarity">
    <text evidence="6">Belongs to the peptidase M48 family.</text>
</comment>
<evidence type="ECO:0000256" key="2">
    <source>
        <dbReference type="ARBA" id="ARBA00022723"/>
    </source>
</evidence>
<dbReference type="InterPro" id="IPR051156">
    <property type="entry name" value="Mito/Outer_Membr_Metalloprot"/>
</dbReference>
<organism evidence="8 9">
    <name type="scientific">Sulfitobacter mediterraneus</name>
    <dbReference type="NCBI Taxonomy" id="83219"/>
    <lineage>
        <taxon>Bacteria</taxon>
        <taxon>Pseudomonadati</taxon>
        <taxon>Pseudomonadota</taxon>
        <taxon>Alphaproteobacteria</taxon>
        <taxon>Rhodobacterales</taxon>
        <taxon>Roseobacteraceae</taxon>
        <taxon>Sulfitobacter</taxon>
    </lineage>
</organism>